<feature type="region of interest" description="Disordered" evidence="10">
    <location>
        <begin position="471"/>
        <end position="508"/>
    </location>
</feature>
<dbReference type="GO" id="GO:0005737">
    <property type="term" value="C:cytoplasm"/>
    <property type="evidence" value="ECO:0007669"/>
    <property type="project" value="TreeGrafter"/>
</dbReference>
<dbReference type="EMBL" id="BJWK01000009">
    <property type="protein sequence ID" value="GEM09823.1"/>
    <property type="molecule type" value="Genomic_DNA"/>
</dbReference>
<evidence type="ECO:0000313" key="13">
    <source>
        <dbReference type="Proteomes" id="UP000321518"/>
    </source>
</evidence>
<dbReference type="GO" id="GO:0000978">
    <property type="term" value="F:RNA polymerase II cis-regulatory region sequence-specific DNA binding"/>
    <property type="evidence" value="ECO:0007669"/>
    <property type="project" value="TreeGrafter"/>
</dbReference>
<evidence type="ECO:0000256" key="10">
    <source>
        <dbReference type="SAM" id="MobiDB-lite"/>
    </source>
</evidence>
<dbReference type="Gene3D" id="3.30.160.60">
    <property type="entry name" value="Classic Zinc Finger"/>
    <property type="match status" value="2"/>
</dbReference>
<evidence type="ECO:0000256" key="1">
    <source>
        <dbReference type="ARBA" id="ARBA00004123"/>
    </source>
</evidence>
<dbReference type="InterPro" id="IPR051007">
    <property type="entry name" value="creA/MIG_C2H2-ZnF"/>
</dbReference>
<dbReference type="GO" id="GO:0008270">
    <property type="term" value="F:zinc ion binding"/>
    <property type="evidence" value="ECO:0007669"/>
    <property type="project" value="UniProtKB-KW"/>
</dbReference>
<evidence type="ECO:0000256" key="6">
    <source>
        <dbReference type="ARBA" id="ARBA00023015"/>
    </source>
</evidence>
<evidence type="ECO:0000256" key="8">
    <source>
        <dbReference type="ARBA" id="ARBA00023242"/>
    </source>
</evidence>
<dbReference type="SMART" id="SM00355">
    <property type="entry name" value="ZnF_C2H2"/>
    <property type="match status" value="2"/>
</dbReference>
<dbReference type="GO" id="GO:0000433">
    <property type="term" value="P:carbon catabolite repression of transcription from RNA polymerase II promoter by glucose"/>
    <property type="evidence" value="ECO:0007669"/>
    <property type="project" value="TreeGrafter"/>
</dbReference>
<feature type="compositionally biased region" description="Low complexity" evidence="10">
    <location>
        <begin position="729"/>
        <end position="771"/>
    </location>
</feature>
<feature type="region of interest" description="Disordered" evidence="10">
    <location>
        <begin position="233"/>
        <end position="276"/>
    </location>
</feature>
<feature type="domain" description="C2H2-type" evidence="11">
    <location>
        <begin position="51"/>
        <end position="78"/>
    </location>
</feature>
<dbReference type="OrthoDB" id="8922241at2759"/>
<feature type="compositionally biased region" description="Low complexity" evidence="10">
    <location>
        <begin position="92"/>
        <end position="121"/>
    </location>
</feature>
<gene>
    <name evidence="12" type="ORF">Rt10032_c09g3840</name>
</gene>
<keyword evidence="6" id="KW-0805">Transcription regulation</keyword>
<feature type="region of interest" description="Disordered" evidence="10">
    <location>
        <begin position="568"/>
        <end position="591"/>
    </location>
</feature>
<dbReference type="FunFam" id="3.30.160.60:FF:000624">
    <property type="entry name" value="zinc finger protein 697"/>
    <property type="match status" value="1"/>
</dbReference>
<dbReference type="GO" id="GO:0005634">
    <property type="term" value="C:nucleus"/>
    <property type="evidence" value="ECO:0007669"/>
    <property type="project" value="UniProtKB-SubCell"/>
</dbReference>
<accession>A0A511KHH2</accession>
<dbReference type="Pfam" id="PF00096">
    <property type="entry name" value="zf-C2H2"/>
    <property type="match status" value="1"/>
</dbReference>
<comment type="subcellular location">
    <subcellularLocation>
        <location evidence="1">Nucleus</location>
    </subcellularLocation>
</comment>
<feature type="region of interest" description="Disordered" evidence="10">
    <location>
        <begin position="67"/>
        <end position="165"/>
    </location>
</feature>
<dbReference type="PROSITE" id="PS50157">
    <property type="entry name" value="ZINC_FINGER_C2H2_2"/>
    <property type="match status" value="2"/>
</dbReference>
<name>A0A511KHH2_RHOTO</name>
<keyword evidence="7" id="KW-0804">Transcription</keyword>
<dbReference type="Proteomes" id="UP000321518">
    <property type="component" value="Unassembled WGS sequence"/>
</dbReference>
<evidence type="ECO:0000256" key="3">
    <source>
        <dbReference type="ARBA" id="ARBA00022737"/>
    </source>
</evidence>
<feature type="domain" description="C2H2-type" evidence="11">
    <location>
        <begin position="23"/>
        <end position="50"/>
    </location>
</feature>
<feature type="compositionally biased region" description="Acidic residues" evidence="10">
    <location>
        <begin position="308"/>
        <end position="329"/>
    </location>
</feature>
<protein>
    <submittedName>
        <fullName evidence="12">Zinc finger, C2H2-type domain containing protein</fullName>
    </submittedName>
</protein>
<feature type="compositionally biased region" description="Low complexity" evidence="10">
    <location>
        <begin position="361"/>
        <end position="375"/>
    </location>
</feature>
<feature type="compositionally biased region" description="Low complexity" evidence="10">
    <location>
        <begin position="1"/>
        <end position="14"/>
    </location>
</feature>
<keyword evidence="3" id="KW-0677">Repeat</keyword>
<dbReference type="AlphaFoldDB" id="A0A511KHH2"/>
<proteinExistence type="predicted"/>
<sequence length="771" mass="79242">MSPAPAGQPQGAGPPKKKEGKVAACRYCDMTFRKLEHAQRHERTHTNDRPYTCDKCGKTFARQDTLHRHGRLHLRDNDDGPTAKGGRKRRASNASATAKPPTPPKTGSDSSSSSSGRAGSSEQATASTSFSTMGAGDILVGGPSSSHPSQGFVPPRPSTCTSSSTFPGLGLTMGLPVAPPSFHAFGTTNSNSAQQQPEFPHFPSINPAVIPLPRRFSDAGYGASLATDQYGRSAPSASAAFPGTGAPAQGGDASQARGRRGEADASGAGCPPRPSLRPRALTLAGLPESLGCFSLANSPVASNAGDLMSEDDESSTASSDEDGNGDDTMDSDRKVSSATSTAASDLDGVECDVASPVAPESHYPSPAFSSYSPSSLHADHLTDLHAILENDPVPSHAFQRPHLHSHPSSPPTAQPDFDFESFAASIEGPGPANLGRRMPSNIPTTLEELLSNTANDLSAPVPIALTAEEKAKATQQQSQVDVERYPTPPSGTLSSSALALHPEPSSHSFEASASYDLAAHINSIISSADADQQARDRAATAAMYSSGFGVSPGAAQVGVNYGLPTPMPTYSQPGPAPATSHAERPLTSATTSSLSLPVLSNPLGAGSPASIPRDSSFFAAALSATYATTYPSLSLPVAGFDLPNSTSLKSNMPTTFDLKAAMNGLSPISMSAPADSSVSHFDRLAKAWEQRQRAAALLSAQEGARKQPQINLRSPFAHPARSTPAFYIPASGGPASPPSSASSSTSASATAGDSKASSALAALSAPSKSLW</sequence>
<evidence type="ECO:0000256" key="5">
    <source>
        <dbReference type="ARBA" id="ARBA00022833"/>
    </source>
</evidence>
<feature type="region of interest" description="Disordered" evidence="10">
    <location>
        <begin position="727"/>
        <end position="771"/>
    </location>
</feature>
<dbReference type="PANTHER" id="PTHR47428">
    <property type="entry name" value="REGULATORY PROTEIN MIG1-RELATED"/>
    <property type="match status" value="1"/>
</dbReference>
<dbReference type="InterPro" id="IPR013087">
    <property type="entry name" value="Znf_C2H2_type"/>
</dbReference>
<evidence type="ECO:0000256" key="2">
    <source>
        <dbReference type="ARBA" id="ARBA00022723"/>
    </source>
</evidence>
<keyword evidence="2" id="KW-0479">Metal-binding</keyword>
<keyword evidence="8" id="KW-0539">Nucleus</keyword>
<dbReference type="PROSITE" id="PS00028">
    <property type="entry name" value="ZINC_FINGER_C2H2_1"/>
    <property type="match status" value="2"/>
</dbReference>
<dbReference type="SUPFAM" id="SSF57667">
    <property type="entry name" value="beta-beta-alpha zinc fingers"/>
    <property type="match status" value="1"/>
</dbReference>
<feature type="compositionally biased region" description="Polar residues" evidence="10">
    <location>
        <begin position="122"/>
        <end position="132"/>
    </location>
</feature>
<evidence type="ECO:0000256" key="4">
    <source>
        <dbReference type="ARBA" id="ARBA00022771"/>
    </source>
</evidence>
<organism evidence="12 13">
    <name type="scientific">Rhodotorula toruloides</name>
    <name type="common">Yeast</name>
    <name type="synonym">Rhodosporidium toruloides</name>
    <dbReference type="NCBI Taxonomy" id="5286"/>
    <lineage>
        <taxon>Eukaryota</taxon>
        <taxon>Fungi</taxon>
        <taxon>Dikarya</taxon>
        <taxon>Basidiomycota</taxon>
        <taxon>Pucciniomycotina</taxon>
        <taxon>Microbotryomycetes</taxon>
        <taxon>Sporidiobolales</taxon>
        <taxon>Sporidiobolaceae</taxon>
        <taxon>Rhodotorula</taxon>
    </lineage>
</organism>
<feature type="region of interest" description="Disordered" evidence="10">
    <location>
        <begin position="303"/>
        <end position="375"/>
    </location>
</feature>
<comment type="caution">
    <text evidence="12">The sequence shown here is derived from an EMBL/GenBank/DDBJ whole genome shotgun (WGS) entry which is preliminary data.</text>
</comment>
<evidence type="ECO:0000259" key="11">
    <source>
        <dbReference type="PROSITE" id="PS50157"/>
    </source>
</evidence>
<evidence type="ECO:0000313" key="12">
    <source>
        <dbReference type="EMBL" id="GEM09823.1"/>
    </source>
</evidence>
<evidence type="ECO:0000256" key="9">
    <source>
        <dbReference type="PROSITE-ProRule" id="PRU00042"/>
    </source>
</evidence>
<keyword evidence="4 9" id="KW-0863">Zinc-finger</keyword>
<feature type="region of interest" description="Disordered" evidence="10">
    <location>
        <begin position="1"/>
        <end position="21"/>
    </location>
</feature>
<dbReference type="PANTHER" id="PTHR47428:SF1">
    <property type="entry name" value="REGULATORY PROTEIN MIG1-RELATED"/>
    <property type="match status" value="1"/>
</dbReference>
<reference evidence="12 13" key="1">
    <citation type="submission" date="2019-07" db="EMBL/GenBank/DDBJ databases">
        <title>Rhodotorula toruloides NBRC10032 genome sequencing.</title>
        <authorList>
            <person name="Shida Y."/>
            <person name="Takaku H."/>
            <person name="Ogasawara W."/>
            <person name="Mori K."/>
        </authorList>
    </citation>
    <scope>NUCLEOTIDE SEQUENCE [LARGE SCALE GENOMIC DNA]</scope>
    <source>
        <strain evidence="12 13">NBRC10032</strain>
    </source>
</reference>
<dbReference type="InterPro" id="IPR036236">
    <property type="entry name" value="Znf_C2H2_sf"/>
</dbReference>
<keyword evidence="5" id="KW-0862">Zinc</keyword>
<evidence type="ECO:0000256" key="7">
    <source>
        <dbReference type="ARBA" id="ARBA00023163"/>
    </source>
</evidence>